<proteinExistence type="predicted"/>
<accession>A0A9X9LZR1</accession>
<dbReference type="EMBL" id="CYRY02032681">
    <property type="protein sequence ID" value="VCX10206.1"/>
    <property type="molecule type" value="Genomic_DNA"/>
</dbReference>
<protein>
    <submittedName>
        <fullName evidence="1">Uncharacterized protein</fullName>
    </submittedName>
</protein>
<dbReference type="Proteomes" id="UP000269945">
    <property type="component" value="Unassembled WGS sequence"/>
</dbReference>
<gene>
    <name evidence="1" type="ORF">BN2614_LOCUS1</name>
</gene>
<dbReference type="AlphaFoldDB" id="A0A9X9LZR1"/>
<evidence type="ECO:0000313" key="2">
    <source>
        <dbReference type="Proteomes" id="UP000269945"/>
    </source>
</evidence>
<comment type="caution">
    <text evidence="1">The sequence shown here is derived from an EMBL/GenBank/DDBJ whole genome shotgun (WGS) entry which is preliminary data.</text>
</comment>
<name>A0A9X9LZR1_GULGU</name>
<evidence type="ECO:0000313" key="1">
    <source>
        <dbReference type="EMBL" id="VCX10206.1"/>
    </source>
</evidence>
<reference evidence="1 2" key="1">
    <citation type="submission" date="2018-10" db="EMBL/GenBank/DDBJ databases">
        <authorList>
            <person name="Ekblom R."/>
            <person name="Jareborg N."/>
        </authorList>
    </citation>
    <scope>NUCLEOTIDE SEQUENCE [LARGE SCALE GENOMIC DNA]</scope>
    <source>
        <tissue evidence="1">Muscle</tissue>
    </source>
</reference>
<organism evidence="1 2">
    <name type="scientific">Gulo gulo</name>
    <name type="common">Wolverine</name>
    <name type="synonym">Gluton</name>
    <dbReference type="NCBI Taxonomy" id="48420"/>
    <lineage>
        <taxon>Eukaryota</taxon>
        <taxon>Metazoa</taxon>
        <taxon>Chordata</taxon>
        <taxon>Craniata</taxon>
        <taxon>Vertebrata</taxon>
        <taxon>Euteleostomi</taxon>
        <taxon>Mammalia</taxon>
        <taxon>Eutheria</taxon>
        <taxon>Laurasiatheria</taxon>
        <taxon>Carnivora</taxon>
        <taxon>Caniformia</taxon>
        <taxon>Musteloidea</taxon>
        <taxon>Mustelidae</taxon>
        <taxon>Guloninae</taxon>
        <taxon>Gulo</taxon>
    </lineage>
</organism>
<keyword evidence="2" id="KW-1185">Reference proteome</keyword>
<sequence>MTLLGFAQVDTLVHIVK</sequence>